<comment type="subcellular location">
    <subcellularLocation>
        <location evidence="1">Cell outer membrane</location>
    </subcellularLocation>
</comment>
<dbReference type="STRING" id="1176587.A8C56_06085"/>
<dbReference type="AlphaFoldDB" id="A0A1A9HYX5"/>
<evidence type="ECO:0000256" key="5">
    <source>
        <dbReference type="ARBA" id="ARBA00023237"/>
    </source>
</evidence>
<gene>
    <name evidence="8" type="ORF">A8C56_06085</name>
</gene>
<sequence length="583" mass="66469">MKHTFIALSFVMLIGFGSCKKFFDQVPNDQITIDQVFQKKAASQNFLANVYSYVDDESKQWTDFPWTGNSDELDVTWSKYATYDLARLNMSAGNVLFNKWGEYYRGIRAATYFINHIDGNQEILALNGQQLIDQYKAEARFLRAYYYFLLMRQFGPVVIIGENELPVDATAADLQLPRLPFDECVDYVVKELDMAASVLPLVPEVNGTPSASEAGRATKGMALAVKARLLLYAASPLYNGNKEYANFKNPDGTPLINQTYDESKWKKASDAAKAVIDLNQYSLFKDPGGDPVTTASNILLSPWNNEAIFVRKSNSLTDWDKNAFPRQGDGWCGLGPTQEMVDAYFMSDGKPISESPLYSESGFTDVNGVSVYNMYRNREPRFYASITYNNSLWMSGQMTAPKPISFFVDGPNGKNGHPTDWTKTGYLIRKNVSWNQTARPLVLFRLGEIYLNYAEALNEYDPSNPDILKYLNLIRERAGIPQYGTGSNALPVPADQNEMRKKIWAERRVELAFEYHRWFDIRRWKIAGQVMGDLHGMDVNKTGNDFYHRVVATSHLFKNAFYWFPIEQYELDRARMIVQNPGW</sequence>
<name>A0A1A9HYX5_9BACT</name>
<feature type="domain" description="RagB/SusD" evidence="6">
    <location>
        <begin position="324"/>
        <end position="583"/>
    </location>
</feature>
<dbReference type="EMBL" id="CP015772">
    <property type="protein sequence ID" value="ANH80608.1"/>
    <property type="molecule type" value="Genomic_DNA"/>
</dbReference>
<feature type="domain" description="SusD-like N-terminal" evidence="7">
    <location>
        <begin position="36"/>
        <end position="228"/>
    </location>
</feature>
<protein>
    <recommendedName>
        <fullName evidence="10">RagB/SusD family nutrient uptake outer membrane protein</fullName>
    </recommendedName>
</protein>
<dbReference type="InterPro" id="IPR011990">
    <property type="entry name" value="TPR-like_helical_dom_sf"/>
</dbReference>
<comment type="similarity">
    <text evidence="2">Belongs to the SusD family.</text>
</comment>
<evidence type="ECO:0000256" key="1">
    <source>
        <dbReference type="ARBA" id="ARBA00004442"/>
    </source>
</evidence>
<dbReference type="OrthoDB" id="608091at2"/>
<dbReference type="Proteomes" id="UP000077667">
    <property type="component" value="Chromosome"/>
</dbReference>
<keyword evidence="3" id="KW-0732">Signal</keyword>
<dbReference type="SUPFAM" id="SSF48452">
    <property type="entry name" value="TPR-like"/>
    <property type="match status" value="1"/>
</dbReference>
<keyword evidence="9" id="KW-1185">Reference proteome</keyword>
<keyword evidence="4" id="KW-0472">Membrane</keyword>
<evidence type="ECO:0000259" key="6">
    <source>
        <dbReference type="Pfam" id="PF07980"/>
    </source>
</evidence>
<dbReference type="KEGG" id="nia:A8C56_06085"/>
<dbReference type="InterPro" id="IPR012944">
    <property type="entry name" value="SusD_RagB_dom"/>
</dbReference>
<reference evidence="8 9" key="1">
    <citation type="submission" date="2016-05" db="EMBL/GenBank/DDBJ databases">
        <title>Niabella ginsenosidivorans BS26 whole genome sequencing.</title>
        <authorList>
            <person name="Im W.T."/>
            <person name="Siddiqi M.Z."/>
        </authorList>
    </citation>
    <scope>NUCLEOTIDE SEQUENCE [LARGE SCALE GENOMIC DNA]</scope>
    <source>
        <strain evidence="8 9">BS26</strain>
    </source>
</reference>
<evidence type="ECO:0000256" key="3">
    <source>
        <dbReference type="ARBA" id="ARBA00022729"/>
    </source>
</evidence>
<evidence type="ECO:0000256" key="2">
    <source>
        <dbReference type="ARBA" id="ARBA00006275"/>
    </source>
</evidence>
<dbReference type="GO" id="GO:0009279">
    <property type="term" value="C:cell outer membrane"/>
    <property type="evidence" value="ECO:0007669"/>
    <property type="project" value="UniProtKB-SubCell"/>
</dbReference>
<organism evidence="8 9">
    <name type="scientific">Niabella ginsenosidivorans</name>
    <dbReference type="NCBI Taxonomy" id="1176587"/>
    <lineage>
        <taxon>Bacteria</taxon>
        <taxon>Pseudomonadati</taxon>
        <taxon>Bacteroidota</taxon>
        <taxon>Chitinophagia</taxon>
        <taxon>Chitinophagales</taxon>
        <taxon>Chitinophagaceae</taxon>
        <taxon>Niabella</taxon>
    </lineage>
</organism>
<dbReference type="Gene3D" id="1.25.40.390">
    <property type="match status" value="1"/>
</dbReference>
<evidence type="ECO:0000259" key="7">
    <source>
        <dbReference type="Pfam" id="PF14322"/>
    </source>
</evidence>
<dbReference type="Pfam" id="PF07980">
    <property type="entry name" value="SusD_RagB"/>
    <property type="match status" value="1"/>
</dbReference>
<dbReference type="Pfam" id="PF14322">
    <property type="entry name" value="SusD-like_3"/>
    <property type="match status" value="1"/>
</dbReference>
<evidence type="ECO:0000256" key="4">
    <source>
        <dbReference type="ARBA" id="ARBA00023136"/>
    </source>
</evidence>
<accession>A0A1A9HYX5</accession>
<evidence type="ECO:0000313" key="8">
    <source>
        <dbReference type="EMBL" id="ANH80608.1"/>
    </source>
</evidence>
<dbReference type="InterPro" id="IPR033985">
    <property type="entry name" value="SusD-like_N"/>
</dbReference>
<evidence type="ECO:0000313" key="9">
    <source>
        <dbReference type="Proteomes" id="UP000077667"/>
    </source>
</evidence>
<keyword evidence="5" id="KW-0998">Cell outer membrane</keyword>
<proteinExistence type="inferred from homology"/>
<dbReference type="PROSITE" id="PS51257">
    <property type="entry name" value="PROKAR_LIPOPROTEIN"/>
    <property type="match status" value="1"/>
</dbReference>
<evidence type="ECO:0008006" key="10">
    <source>
        <dbReference type="Google" id="ProtNLM"/>
    </source>
</evidence>